<sequence length="72" mass="8817">QRSLHNPRRKCGRRQKHNRRQRDQKRARTRVNIGGSYERWKDLRDRLGYSLNSDLAVLLLDRFIILIFLVMR</sequence>
<accession>A0A8C6SI94</accession>
<evidence type="ECO:0000256" key="2">
    <source>
        <dbReference type="SAM" id="Phobius"/>
    </source>
</evidence>
<feature type="transmembrane region" description="Helical" evidence="2">
    <location>
        <begin position="49"/>
        <end position="71"/>
    </location>
</feature>
<name>A0A8C6SI94_9GOBI</name>
<dbReference type="Proteomes" id="UP000694523">
    <property type="component" value="Unplaced"/>
</dbReference>
<dbReference type="AlphaFoldDB" id="A0A8C6SI94"/>
<keyword evidence="2" id="KW-0812">Transmembrane</keyword>
<feature type="region of interest" description="Disordered" evidence="1">
    <location>
        <begin position="1"/>
        <end position="28"/>
    </location>
</feature>
<organism evidence="3 4">
    <name type="scientific">Neogobius melanostomus</name>
    <name type="common">round goby</name>
    <dbReference type="NCBI Taxonomy" id="47308"/>
    <lineage>
        <taxon>Eukaryota</taxon>
        <taxon>Metazoa</taxon>
        <taxon>Chordata</taxon>
        <taxon>Craniata</taxon>
        <taxon>Vertebrata</taxon>
        <taxon>Euteleostomi</taxon>
        <taxon>Actinopterygii</taxon>
        <taxon>Neopterygii</taxon>
        <taxon>Teleostei</taxon>
        <taxon>Neoteleostei</taxon>
        <taxon>Acanthomorphata</taxon>
        <taxon>Gobiaria</taxon>
        <taxon>Gobiiformes</taxon>
        <taxon>Gobioidei</taxon>
        <taxon>Gobiidae</taxon>
        <taxon>Benthophilinae</taxon>
        <taxon>Neogobiini</taxon>
        <taxon>Neogobius</taxon>
    </lineage>
</organism>
<reference evidence="3" key="1">
    <citation type="submission" date="2025-08" db="UniProtKB">
        <authorList>
            <consortium name="Ensembl"/>
        </authorList>
    </citation>
    <scope>IDENTIFICATION</scope>
</reference>
<proteinExistence type="predicted"/>
<evidence type="ECO:0000313" key="4">
    <source>
        <dbReference type="Proteomes" id="UP000694523"/>
    </source>
</evidence>
<keyword evidence="2" id="KW-0472">Membrane</keyword>
<dbReference type="Ensembl" id="ENSNMLT00000007572.1">
    <property type="protein sequence ID" value="ENSNMLP00000006631.1"/>
    <property type="gene ID" value="ENSNMLG00000004797.1"/>
</dbReference>
<evidence type="ECO:0000313" key="3">
    <source>
        <dbReference type="Ensembl" id="ENSNMLP00000006631.1"/>
    </source>
</evidence>
<reference evidence="3" key="2">
    <citation type="submission" date="2025-09" db="UniProtKB">
        <authorList>
            <consortium name="Ensembl"/>
        </authorList>
    </citation>
    <scope>IDENTIFICATION</scope>
</reference>
<keyword evidence="2" id="KW-1133">Transmembrane helix</keyword>
<keyword evidence="4" id="KW-1185">Reference proteome</keyword>
<protein>
    <submittedName>
        <fullName evidence="3">Uncharacterized protein</fullName>
    </submittedName>
</protein>
<evidence type="ECO:0000256" key="1">
    <source>
        <dbReference type="SAM" id="MobiDB-lite"/>
    </source>
</evidence>